<dbReference type="InterPro" id="IPR006424">
    <property type="entry name" value="Glyceraldehyde-3-P_DH_1"/>
</dbReference>
<reference evidence="6 7" key="1">
    <citation type="journal article" date="2019" name="Int. J. Syst. Evol. Microbiol.">
        <title>The Global Catalogue of Microorganisms (GCM) 10K type strain sequencing project: providing services to taxonomists for standard genome sequencing and annotation.</title>
        <authorList>
            <consortium name="The Broad Institute Genomics Platform"/>
            <consortium name="The Broad Institute Genome Sequencing Center for Infectious Disease"/>
            <person name="Wu L."/>
            <person name="Ma J."/>
        </authorList>
    </citation>
    <scope>NUCLEOTIDE SEQUENCE [LARGE SCALE GENOMIC DNA]</scope>
    <source>
        <strain evidence="6 7">JCM 15608</strain>
    </source>
</reference>
<dbReference type="Proteomes" id="UP001500021">
    <property type="component" value="Unassembled WGS sequence"/>
</dbReference>
<dbReference type="Gene3D" id="3.30.360.10">
    <property type="entry name" value="Dihydrodipicolinate Reductase, domain 2"/>
    <property type="match status" value="1"/>
</dbReference>
<dbReference type="InterPro" id="IPR020830">
    <property type="entry name" value="GlycerAld_3-P_DH_AS"/>
</dbReference>
<dbReference type="NCBIfam" id="NF033735">
    <property type="entry name" value="G3PDH_Arsen"/>
    <property type="match status" value="1"/>
</dbReference>
<dbReference type="InterPro" id="IPR020828">
    <property type="entry name" value="GlycerAld_3-P_DH_NAD(P)-bd"/>
</dbReference>
<dbReference type="InterPro" id="IPR054835">
    <property type="entry name" value="G3PDH_Arsen"/>
</dbReference>
<dbReference type="EMBL" id="BAAAFA010000004">
    <property type="protein sequence ID" value="GAA0816012.1"/>
    <property type="molecule type" value="Genomic_DNA"/>
</dbReference>
<comment type="caution">
    <text evidence="6">The sequence shown here is derived from an EMBL/GenBank/DDBJ whole genome shotgun (WGS) entry which is preliminary data.</text>
</comment>
<dbReference type="CDD" id="cd18126">
    <property type="entry name" value="GAPDH_I_C"/>
    <property type="match status" value="1"/>
</dbReference>
<dbReference type="PANTHER" id="PTHR42955">
    <property type="entry name" value="GLYCERALDEHYDE-3-PHOSPHATE DEHYDROGENASE"/>
    <property type="match status" value="1"/>
</dbReference>
<keyword evidence="7" id="KW-1185">Reference proteome</keyword>
<dbReference type="NCBIfam" id="TIGR01534">
    <property type="entry name" value="GAPDH-I"/>
    <property type="match status" value="1"/>
</dbReference>
<accession>A0ABN1L639</accession>
<dbReference type="InterPro" id="IPR036291">
    <property type="entry name" value="NAD(P)-bd_dom_sf"/>
</dbReference>
<dbReference type="PROSITE" id="PS00071">
    <property type="entry name" value="GAPDH"/>
    <property type="match status" value="1"/>
</dbReference>
<dbReference type="SUPFAM" id="SSF51735">
    <property type="entry name" value="NAD(P)-binding Rossmann-fold domains"/>
    <property type="match status" value="1"/>
</dbReference>
<dbReference type="CDD" id="cd05214">
    <property type="entry name" value="GAPDH_I_N"/>
    <property type="match status" value="1"/>
</dbReference>
<evidence type="ECO:0000256" key="3">
    <source>
        <dbReference type="RuleBase" id="RU000397"/>
    </source>
</evidence>
<keyword evidence="2 4" id="KW-0560">Oxidoreductase</keyword>
<evidence type="ECO:0000256" key="1">
    <source>
        <dbReference type="ARBA" id="ARBA00007406"/>
    </source>
</evidence>
<gene>
    <name evidence="6" type="ORF">GCM10009111_15160</name>
</gene>
<name>A0ABN1L639_9GAMM</name>
<evidence type="ECO:0000256" key="2">
    <source>
        <dbReference type="ARBA" id="ARBA00023002"/>
    </source>
</evidence>
<sequence length="336" mass="36835">MTIKIGINGFGRMGRLSMRAAYDWDDIEIVQINDPAGDAKTLAHLMTFDSVHGKWHHEASYRDNVIVINGKEIPCTQNIKVDDTDWSNCDVVIEASGKIKTKALLQAYLNQGVKRVVVTAPVKEEGVLNVVMGVNEQLYDKAIHPIVTAASCTTNCLAPVVKVIHEKIGIKHGSMTTIHDITNTQTILDAPHKDLRRARACGMSLIPTTTGSATAITHIFPELSGKLNGHAIRVPLANASLTDCVFEVARNTNIEEVNQLLKTAAAGELNGIMGFEERPLVSIDYKTDPRSSIIDALSTMVVNDTQVKLYVWYDNEWGYANRTAELARMVGLADQS</sequence>
<dbReference type="Pfam" id="PF02800">
    <property type="entry name" value="Gp_dh_C"/>
    <property type="match status" value="1"/>
</dbReference>
<evidence type="ECO:0000256" key="4">
    <source>
        <dbReference type="RuleBase" id="RU361160"/>
    </source>
</evidence>
<dbReference type="SMART" id="SM00846">
    <property type="entry name" value="Gp_dh_N"/>
    <property type="match status" value="1"/>
</dbReference>
<dbReference type="EC" id="1.2.1.-" evidence="4"/>
<dbReference type="PANTHER" id="PTHR42955:SF1">
    <property type="entry name" value="GLYCERALDEHYDE-3-PHOSPHATE DEHYDROGENASE"/>
    <property type="match status" value="1"/>
</dbReference>
<comment type="similarity">
    <text evidence="1 3">Belongs to the glyceraldehyde-3-phosphate dehydrogenase family.</text>
</comment>
<protein>
    <recommendedName>
        <fullName evidence="4">Glyceraldehyde-3-phosphate dehydrogenase</fullName>
        <ecNumber evidence="4">1.2.1.-</ecNumber>
    </recommendedName>
</protein>
<dbReference type="InterPro" id="IPR020829">
    <property type="entry name" value="GlycerAld_3-P_DH_cat"/>
</dbReference>
<dbReference type="RefSeq" id="WP_343816756.1">
    <property type="nucleotide sequence ID" value="NZ_BAAAFA010000004.1"/>
</dbReference>
<proteinExistence type="inferred from homology"/>
<evidence type="ECO:0000313" key="7">
    <source>
        <dbReference type="Proteomes" id="UP001500021"/>
    </source>
</evidence>
<dbReference type="Gene3D" id="3.40.50.720">
    <property type="entry name" value="NAD(P)-binding Rossmann-like Domain"/>
    <property type="match status" value="1"/>
</dbReference>
<dbReference type="PIRSF" id="PIRSF000149">
    <property type="entry name" value="GAP_DH"/>
    <property type="match status" value="1"/>
</dbReference>
<feature type="domain" description="Glyceraldehyde 3-phosphate dehydrogenase NAD(P) binding" evidence="5">
    <location>
        <begin position="3"/>
        <end position="152"/>
    </location>
</feature>
<dbReference type="Pfam" id="PF00044">
    <property type="entry name" value="Gp_dh_N"/>
    <property type="match status" value="1"/>
</dbReference>
<dbReference type="NCBIfam" id="NF006512">
    <property type="entry name" value="PRK08955.1"/>
    <property type="match status" value="1"/>
</dbReference>
<dbReference type="InterPro" id="IPR020831">
    <property type="entry name" value="GlycerAld/Erythrose_P_DH"/>
</dbReference>
<dbReference type="InterPro" id="IPR052978">
    <property type="entry name" value="GAP_dehydrogenase"/>
</dbReference>
<evidence type="ECO:0000259" key="5">
    <source>
        <dbReference type="SMART" id="SM00846"/>
    </source>
</evidence>
<organism evidence="6 7">
    <name type="scientific">Colwellia asteriadis</name>
    <dbReference type="NCBI Taxonomy" id="517723"/>
    <lineage>
        <taxon>Bacteria</taxon>
        <taxon>Pseudomonadati</taxon>
        <taxon>Pseudomonadota</taxon>
        <taxon>Gammaproteobacteria</taxon>
        <taxon>Alteromonadales</taxon>
        <taxon>Colwelliaceae</taxon>
        <taxon>Colwellia</taxon>
    </lineage>
</organism>
<evidence type="ECO:0000313" key="6">
    <source>
        <dbReference type="EMBL" id="GAA0816012.1"/>
    </source>
</evidence>
<dbReference type="PRINTS" id="PR00078">
    <property type="entry name" value="G3PDHDRGNASE"/>
</dbReference>
<dbReference type="SUPFAM" id="SSF55347">
    <property type="entry name" value="Glyceraldehyde-3-phosphate dehydrogenase-like, C-terminal domain"/>
    <property type="match status" value="1"/>
</dbReference>